<keyword evidence="6 8" id="KW-0139">CF(1)</keyword>
<dbReference type="InterPro" id="IPR000711">
    <property type="entry name" value="ATPase_OSCP/dsu"/>
</dbReference>
<name>A0AB38YFV4_9GAMM</name>
<keyword evidence="3 8" id="KW-0375">Hydrogen ion transport</keyword>
<evidence type="ECO:0000256" key="3">
    <source>
        <dbReference type="ARBA" id="ARBA00022781"/>
    </source>
</evidence>
<keyword evidence="5 8" id="KW-0472">Membrane</keyword>
<evidence type="ECO:0000256" key="4">
    <source>
        <dbReference type="ARBA" id="ARBA00023065"/>
    </source>
</evidence>
<dbReference type="AlphaFoldDB" id="A0AB38YFV4"/>
<comment type="function">
    <text evidence="8">F(1)F(0) ATP synthase produces ATP from ADP in the presence of a proton or sodium gradient. F-type ATPases consist of two structural domains, F(1) containing the extramembraneous catalytic core and F(0) containing the membrane proton channel, linked together by a central stalk and a peripheral stalk. During catalysis, ATP synthesis in the catalytic domain of F(1) is coupled via a rotary mechanism of the central stalk subunits to proton translocation.</text>
</comment>
<evidence type="ECO:0000313" key="9">
    <source>
        <dbReference type="EMBL" id="WLD58226.1"/>
    </source>
</evidence>
<evidence type="ECO:0000256" key="8">
    <source>
        <dbReference type="HAMAP-Rule" id="MF_01416"/>
    </source>
</evidence>
<proteinExistence type="inferred from homology"/>
<comment type="function">
    <text evidence="8">This protein is part of the stalk that links CF(0) to CF(1). It either transmits conformational changes from CF(0) to CF(1) or is implicated in proton conduction.</text>
</comment>
<dbReference type="Gene3D" id="1.10.520.20">
    <property type="entry name" value="N-terminal domain of the delta subunit of the F1F0-ATP synthase"/>
    <property type="match status" value="1"/>
</dbReference>
<evidence type="ECO:0000256" key="1">
    <source>
        <dbReference type="ARBA" id="ARBA00004370"/>
    </source>
</evidence>
<sequence>MAEISTLARPYAKAAFDVAKANGQLTGWSAMLRSLASVACIPEVQSLVNHVSLSTAQKVEQLVALCTEDMVAGGENLVATMAENSRLGLLPEVFEQFETLRLAEEQTADVVISTAFALSDAQIKTLSEKITKKLNRAVQVSTELDPSLKGGIIIRYGDTVIDGSVRGRLVKLAEAMNS</sequence>
<dbReference type="PRINTS" id="PR00125">
    <property type="entry name" value="ATPASEDELTA"/>
</dbReference>
<evidence type="ECO:0000256" key="6">
    <source>
        <dbReference type="ARBA" id="ARBA00023196"/>
    </source>
</evidence>
<evidence type="ECO:0000256" key="2">
    <source>
        <dbReference type="ARBA" id="ARBA00022448"/>
    </source>
</evidence>
<dbReference type="NCBIfam" id="TIGR01145">
    <property type="entry name" value="ATP_synt_delta"/>
    <property type="match status" value="1"/>
</dbReference>
<dbReference type="PROSITE" id="PS00389">
    <property type="entry name" value="ATPASE_DELTA"/>
    <property type="match status" value="1"/>
</dbReference>
<dbReference type="InterPro" id="IPR026015">
    <property type="entry name" value="ATP_synth_OSCP/delta_N_sf"/>
</dbReference>
<comment type="subcellular location">
    <subcellularLocation>
        <location evidence="8">Cell membrane</location>
        <topology evidence="8">Peripheral membrane protein</topology>
    </subcellularLocation>
    <subcellularLocation>
        <location evidence="1">Membrane</location>
    </subcellularLocation>
</comment>
<dbReference type="InterPro" id="IPR020781">
    <property type="entry name" value="ATPase_OSCP/d_CS"/>
</dbReference>
<dbReference type="SUPFAM" id="SSF47928">
    <property type="entry name" value="N-terminal domain of the delta subunit of the F1F0-ATP synthase"/>
    <property type="match status" value="1"/>
</dbReference>
<keyword evidence="2 8" id="KW-0813">Transport</keyword>
<dbReference type="GO" id="GO:0046933">
    <property type="term" value="F:proton-transporting ATP synthase activity, rotational mechanism"/>
    <property type="evidence" value="ECO:0007669"/>
    <property type="project" value="UniProtKB-UniRule"/>
</dbReference>
<dbReference type="EMBL" id="CP101717">
    <property type="protein sequence ID" value="WLD58226.1"/>
    <property type="molecule type" value="Genomic_DNA"/>
</dbReference>
<organism evidence="9">
    <name type="scientific">Salinispirillum sp. LH 10-3-1</name>
    <dbReference type="NCBI Taxonomy" id="2952525"/>
    <lineage>
        <taxon>Bacteria</taxon>
        <taxon>Pseudomonadati</taxon>
        <taxon>Pseudomonadota</taxon>
        <taxon>Gammaproteobacteria</taxon>
        <taxon>Oceanospirillales</taxon>
        <taxon>Saccharospirillaceae</taxon>
        <taxon>Salinispirillum</taxon>
    </lineage>
</organism>
<protein>
    <recommendedName>
        <fullName evidence="8">ATP synthase subunit delta</fullName>
    </recommendedName>
    <alternativeName>
        <fullName evidence="8">ATP synthase F(1) sector subunit delta</fullName>
    </alternativeName>
    <alternativeName>
        <fullName evidence="8">F-type ATPase subunit delta</fullName>
        <shortName evidence="8">F-ATPase subunit delta</shortName>
    </alternativeName>
</protein>
<dbReference type="GO" id="GO:0005886">
    <property type="term" value="C:plasma membrane"/>
    <property type="evidence" value="ECO:0007669"/>
    <property type="project" value="UniProtKB-SubCell"/>
</dbReference>
<keyword evidence="8" id="KW-1003">Cell membrane</keyword>
<keyword evidence="7 8" id="KW-0066">ATP synthesis</keyword>
<reference evidence="9" key="1">
    <citation type="submission" date="2022-07" db="EMBL/GenBank/DDBJ databases">
        <title>Complete genome sequence of Salinispirillum sp. LH10-3-1 capable of multiple carbohydrate inversion isolated from a soda lake.</title>
        <authorList>
            <person name="Liu J."/>
            <person name="Zhai Y."/>
            <person name="Zhang H."/>
            <person name="Yang H."/>
            <person name="Qu J."/>
            <person name="Li J."/>
        </authorList>
    </citation>
    <scope>NUCLEOTIDE SEQUENCE</scope>
    <source>
        <strain evidence="9">LH 10-3-1</strain>
    </source>
</reference>
<dbReference type="GO" id="GO:0045259">
    <property type="term" value="C:proton-transporting ATP synthase complex"/>
    <property type="evidence" value="ECO:0007669"/>
    <property type="project" value="UniProtKB-KW"/>
</dbReference>
<dbReference type="HAMAP" id="MF_01416">
    <property type="entry name" value="ATP_synth_delta_bact"/>
    <property type="match status" value="1"/>
</dbReference>
<dbReference type="PANTHER" id="PTHR11910">
    <property type="entry name" value="ATP SYNTHASE DELTA CHAIN"/>
    <property type="match status" value="1"/>
</dbReference>
<dbReference type="NCBIfam" id="NF004402">
    <property type="entry name" value="PRK05758.2-2"/>
    <property type="match status" value="1"/>
</dbReference>
<dbReference type="RefSeq" id="WP_304995512.1">
    <property type="nucleotide sequence ID" value="NZ_CP101717.1"/>
</dbReference>
<accession>A0AB38YFV4</accession>
<dbReference type="Pfam" id="PF00213">
    <property type="entry name" value="OSCP"/>
    <property type="match status" value="1"/>
</dbReference>
<evidence type="ECO:0000256" key="7">
    <source>
        <dbReference type="ARBA" id="ARBA00023310"/>
    </source>
</evidence>
<evidence type="ECO:0000256" key="5">
    <source>
        <dbReference type="ARBA" id="ARBA00023136"/>
    </source>
</evidence>
<gene>
    <name evidence="8" type="primary">atpH</name>
    <name evidence="9" type="ORF">NFC81_00185</name>
</gene>
<keyword evidence="4 8" id="KW-0406">Ion transport</keyword>
<comment type="similarity">
    <text evidence="8">Belongs to the ATPase delta chain family.</text>
</comment>